<reference evidence="2 3" key="2">
    <citation type="submission" date="2019-01" db="EMBL/GenBank/DDBJ databases">
        <title>A chromosome length genome reference of the Java medaka (oryzias javanicus).</title>
        <authorList>
            <person name="Herpin A."/>
            <person name="Takehana Y."/>
            <person name="Naruse K."/>
            <person name="Ansai S."/>
            <person name="Kawaguchi M."/>
        </authorList>
    </citation>
    <scope>NUCLEOTIDE SEQUENCE [LARGE SCALE GENOMIC DNA]</scope>
    <source>
        <strain evidence="2">RS831</strain>
        <tissue evidence="2">Whole body</tissue>
    </source>
</reference>
<feature type="region of interest" description="Disordered" evidence="1">
    <location>
        <begin position="176"/>
        <end position="203"/>
    </location>
</feature>
<accession>A0A3S2MIX2</accession>
<feature type="compositionally biased region" description="Polar residues" evidence="1">
    <location>
        <begin position="191"/>
        <end position="201"/>
    </location>
</feature>
<keyword evidence="3" id="KW-1185">Reference proteome</keyword>
<name>A0A3S2MIX2_ORYJA</name>
<sequence>MTLEGSTTAFLLFYRKKDSSLRVLKANKNGRPAVRDNHDPIPGDKTYNQNDEEINSEDETLSISRKSHHQKIHISDDFDSVGNKLTRSCQDVRRHSNRYLLVDGVISPAGKKHKEDETLTKAKESETKQKKFDVRVTSEEVKRLHDGKQEDDLEQRSKSDKVMISELQIKLQSMAANGNNAPNPADLDANSVEQQGENSMESKGISLDLNNIKSFTRKREQNKPSNTRRFRNQKHKLDLLKQKKKLKGTDVYYHLTRKKPEMIRKARFLKKQKRIRNTWVRNQKISIKVNRAQEQTTVRNVNMEDSEKCLGTLV</sequence>
<dbReference type="Proteomes" id="UP000283210">
    <property type="component" value="Chromosome 18"/>
</dbReference>
<feature type="compositionally biased region" description="Basic and acidic residues" evidence="1">
    <location>
        <begin position="33"/>
        <end position="42"/>
    </location>
</feature>
<organism evidence="2 3">
    <name type="scientific">Oryzias javanicus</name>
    <name type="common">Javanese ricefish</name>
    <name type="synonym">Aplocheilus javanicus</name>
    <dbReference type="NCBI Taxonomy" id="123683"/>
    <lineage>
        <taxon>Eukaryota</taxon>
        <taxon>Metazoa</taxon>
        <taxon>Chordata</taxon>
        <taxon>Craniata</taxon>
        <taxon>Vertebrata</taxon>
        <taxon>Euteleostomi</taxon>
        <taxon>Actinopterygii</taxon>
        <taxon>Neopterygii</taxon>
        <taxon>Teleostei</taxon>
        <taxon>Neoteleostei</taxon>
        <taxon>Acanthomorphata</taxon>
        <taxon>Ovalentaria</taxon>
        <taxon>Atherinomorphae</taxon>
        <taxon>Beloniformes</taxon>
        <taxon>Adrianichthyidae</taxon>
        <taxon>Oryziinae</taxon>
        <taxon>Oryzias</taxon>
    </lineage>
</organism>
<dbReference type="AlphaFoldDB" id="A0A3S2MIX2"/>
<proteinExistence type="predicted"/>
<feature type="region of interest" description="Disordered" evidence="1">
    <location>
        <begin position="110"/>
        <end position="159"/>
    </location>
</feature>
<feature type="compositionally biased region" description="Low complexity" evidence="1">
    <location>
        <begin position="176"/>
        <end position="190"/>
    </location>
</feature>
<evidence type="ECO:0000256" key="1">
    <source>
        <dbReference type="SAM" id="MobiDB-lite"/>
    </source>
</evidence>
<protein>
    <submittedName>
        <fullName evidence="2">Uncharacterized protein</fullName>
    </submittedName>
</protein>
<feature type="region of interest" description="Disordered" evidence="1">
    <location>
        <begin position="30"/>
        <end position="55"/>
    </location>
</feature>
<gene>
    <name evidence="2" type="ORF">OJAV_G00181120</name>
</gene>
<reference evidence="2 3" key="1">
    <citation type="submission" date="2018-11" db="EMBL/GenBank/DDBJ databases">
        <authorList>
            <person name="Lopez-Roques C."/>
            <person name="Donnadieu C."/>
            <person name="Bouchez O."/>
            <person name="Klopp C."/>
            <person name="Cabau C."/>
            <person name="Zahm M."/>
        </authorList>
    </citation>
    <scope>NUCLEOTIDE SEQUENCE [LARGE SCALE GENOMIC DNA]</scope>
    <source>
        <strain evidence="2">RS831</strain>
        <tissue evidence="2">Whole body</tissue>
    </source>
</reference>
<dbReference type="EMBL" id="CM012454">
    <property type="protein sequence ID" value="RVE60453.1"/>
    <property type="molecule type" value="Genomic_DNA"/>
</dbReference>
<evidence type="ECO:0000313" key="3">
    <source>
        <dbReference type="Proteomes" id="UP000283210"/>
    </source>
</evidence>
<feature type="compositionally biased region" description="Basic and acidic residues" evidence="1">
    <location>
        <begin position="113"/>
        <end position="159"/>
    </location>
</feature>
<dbReference type="OrthoDB" id="8955578at2759"/>
<evidence type="ECO:0000313" key="2">
    <source>
        <dbReference type="EMBL" id="RVE60453.1"/>
    </source>
</evidence>